<dbReference type="GO" id="GO:0006508">
    <property type="term" value="P:proteolysis"/>
    <property type="evidence" value="ECO:0007669"/>
    <property type="project" value="UniProtKB-KW"/>
</dbReference>
<feature type="signal peptide" evidence="9">
    <location>
        <begin position="1"/>
        <end position="21"/>
    </location>
</feature>
<feature type="domain" description="Peptidase S8/S53" evidence="10">
    <location>
        <begin position="60"/>
        <end position="515"/>
    </location>
</feature>
<keyword evidence="13" id="KW-1185">Reference proteome</keyword>
<evidence type="ECO:0000313" key="12">
    <source>
        <dbReference type="EMBL" id="SZX69435.1"/>
    </source>
</evidence>
<gene>
    <name evidence="12" type="ORF">BQ4739_LOCUS9710</name>
</gene>
<evidence type="ECO:0000259" key="11">
    <source>
        <dbReference type="Pfam" id="PF06280"/>
    </source>
</evidence>
<dbReference type="InterPro" id="IPR022398">
    <property type="entry name" value="Peptidase_S8_His-AS"/>
</dbReference>
<dbReference type="PANTHER" id="PTHR43399">
    <property type="entry name" value="SUBTILISIN-RELATED"/>
    <property type="match status" value="1"/>
</dbReference>
<dbReference type="Gene3D" id="3.50.30.30">
    <property type="match status" value="1"/>
</dbReference>
<feature type="active site" description="Charge relay system" evidence="6 7">
    <location>
        <position position="114"/>
    </location>
</feature>
<evidence type="ECO:0000313" key="13">
    <source>
        <dbReference type="Proteomes" id="UP000256970"/>
    </source>
</evidence>
<comment type="similarity">
    <text evidence="1 7">Belongs to the peptidase S8 family.</text>
</comment>
<evidence type="ECO:0000256" key="1">
    <source>
        <dbReference type="ARBA" id="ARBA00011073"/>
    </source>
</evidence>
<dbReference type="InterPro" id="IPR036852">
    <property type="entry name" value="Peptidase_S8/S53_dom_sf"/>
</dbReference>
<feature type="active site" description="Charge relay system" evidence="6 7">
    <location>
        <position position="474"/>
    </location>
</feature>
<dbReference type="Proteomes" id="UP000256970">
    <property type="component" value="Unassembled WGS sequence"/>
</dbReference>
<evidence type="ECO:0000256" key="5">
    <source>
        <dbReference type="ARBA" id="ARBA00022825"/>
    </source>
</evidence>
<dbReference type="Gene3D" id="3.40.50.200">
    <property type="entry name" value="Peptidase S8/S53 domain"/>
    <property type="match status" value="2"/>
</dbReference>
<evidence type="ECO:0000256" key="8">
    <source>
        <dbReference type="SAM" id="MobiDB-lite"/>
    </source>
</evidence>
<evidence type="ECO:0000256" key="2">
    <source>
        <dbReference type="ARBA" id="ARBA00022670"/>
    </source>
</evidence>
<evidence type="ECO:0000256" key="3">
    <source>
        <dbReference type="ARBA" id="ARBA00022729"/>
    </source>
</evidence>
<evidence type="ECO:0000256" key="9">
    <source>
        <dbReference type="SAM" id="SignalP"/>
    </source>
</evidence>
<dbReference type="Pfam" id="PF00082">
    <property type="entry name" value="Peptidase_S8"/>
    <property type="match status" value="1"/>
</dbReference>
<dbReference type="InterPro" id="IPR000209">
    <property type="entry name" value="Peptidase_S8/S53_dom"/>
</dbReference>
<evidence type="ECO:0000256" key="4">
    <source>
        <dbReference type="ARBA" id="ARBA00022801"/>
    </source>
</evidence>
<dbReference type="InterPro" id="IPR010435">
    <property type="entry name" value="C5a/SBT2-like_Fn3"/>
</dbReference>
<evidence type="ECO:0000256" key="6">
    <source>
        <dbReference type="PIRSR" id="PIRSR615500-1"/>
    </source>
</evidence>
<feature type="compositionally biased region" description="Low complexity" evidence="8">
    <location>
        <begin position="801"/>
        <end position="831"/>
    </location>
</feature>
<dbReference type="Gene3D" id="2.60.40.1710">
    <property type="entry name" value="Subtilisin-like superfamily"/>
    <property type="match status" value="1"/>
</dbReference>
<name>A0A383VVC1_TETOB</name>
<dbReference type="Pfam" id="PF06280">
    <property type="entry name" value="fn3_5"/>
    <property type="match status" value="1"/>
</dbReference>
<dbReference type="InterPro" id="IPR015500">
    <property type="entry name" value="Peptidase_S8_subtilisin-rel"/>
</dbReference>
<feature type="active site" description="Charge relay system" evidence="6 7">
    <location>
        <position position="68"/>
    </location>
</feature>
<feature type="domain" description="C5a peptidase/Subtilisin-like protease SBT2-like Fn3-like" evidence="11">
    <location>
        <begin position="563"/>
        <end position="653"/>
    </location>
</feature>
<evidence type="ECO:0000259" key="10">
    <source>
        <dbReference type="Pfam" id="PF00082"/>
    </source>
</evidence>
<accession>A0A383VVC1</accession>
<keyword evidence="3 9" id="KW-0732">Signal</keyword>
<keyword evidence="4 7" id="KW-0378">Hydrolase</keyword>
<keyword evidence="5 7" id="KW-0720">Serine protease</keyword>
<sequence length="962" mass="103495">MQRKRLYWLLVLVLWGWSCSGAQVSKDDFENDEVKMAVLGTDGRHMTQVAAAQQYGLNGYGTRVCVLDNSIDITHPTFGGCSVVPPWRWPCRVFYNYDASWPNQTAVTAPQVFHGTHVAGIAVGGQPFKLLDKDGTPLAQQRGVAYLAHLGAFKLGDAGRDNSNSNMYDAAIHRAWNQSVKAQCDIINMSFGSYGITVAEEQIRAIQPVLDADVIPVAAAGNAGGNIGEAYLWSMGTPALIEGVIAVAAVNASEIPVSTFKLNRNISMGGDEKTNWIWAYTRVDTKATTSGTLRLPVSLLLLRTSPAFGSASGCAPLVPITRMQRAEQMKDKGIVLQIMPDCLGRGIHSSPEIWDWLLSLRPRLVLFVYPNDDFAFAGSTLLRNRQVPVFVLAANHGAALAARLARDPSKSIRLMSESGASMVPLPREWGGQPTVWSSLGPNLDLRMKPDISAPGAMIYSAGPEDRYLNLQGTSMASPYLAGVVAMWKQRQQQLNVTKPEGGWIAAATRVLKNTARPIRYQNTTLMWPPVKTGAGLVRAMAAAFTEVSISPHELLLRTDMAAQTIELTLTNSGPTDITYAIGHSPAVGVSLTKGWYRQVYAVDTPSAAVTAQPAAVTVPGNGKATVKVTVRIPDALRQHDAIISGYITFTPGPNQPRASPIPAVPSRTLNPFDPWTTPESARLSPLSVPYQGASKDYSSFGQPNSLAFFAPPMPEMNALAASVLQDRPAAFVCDVWPDDVTCRYRSGGSALYTADVSADGSYFDSIYIAVVMVRPAARIEVEMWCVPTARHNCTTPPPPNGTDNGNDTVTPGQAARPQQQQQQQQQQRQRPGSSSIFSVTAAKQRGDELSASSLQPSQGPAVAGDVFKGSIDLGPIPQSMPLNYNLLVFPPYYYINSNYTSDGVAPVLGATYRFRLRLTPPLAAGDAASGRKQAAVYMVDAATTATIVRKPPSDDGFNSGNG</sequence>
<reference evidence="12 13" key="1">
    <citation type="submission" date="2016-10" db="EMBL/GenBank/DDBJ databases">
        <authorList>
            <person name="Cai Z."/>
        </authorList>
    </citation>
    <scope>NUCLEOTIDE SEQUENCE [LARGE SCALE GENOMIC DNA]</scope>
</reference>
<dbReference type="PROSITE" id="PS00137">
    <property type="entry name" value="SUBTILASE_HIS"/>
    <property type="match status" value="1"/>
</dbReference>
<dbReference type="AlphaFoldDB" id="A0A383VVC1"/>
<keyword evidence="2 7" id="KW-0645">Protease</keyword>
<dbReference type="GO" id="GO:0016020">
    <property type="term" value="C:membrane"/>
    <property type="evidence" value="ECO:0007669"/>
    <property type="project" value="InterPro"/>
</dbReference>
<dbReference type="GO" id="GO:0004252">
    <property type="term" value="F:serine-type endopeptidase activity"/>
    <property type="evidence" value="ECO:0007669"/>
    <property type="project" value="UniProtKB-UniRule"/>
</dbReference>
<dbReference type="PROSITE" id="PS51892">
    <property type="entry name" value="SUBTILASE"/>
    <property type="match status" value="1"/>
</dbReference>
<dbReference type="SUPFAM" id="SSF52743">
    <property type="entry name" value="Subtilisin-like"/>
    <property type="match status" value="1"/>
</dbReference>
<feature type="region of interest" description="Disordered" evidence="8">
    <location>
        <begin position="794"/>
        <end position="835"/>
    </location>
</feature>
<dbReference type="InterPro" id="IPR051048">
    <property type="entry name" value="Peptidase_S8/S53_subtilisin"/>
</dbReference>
<evidence type="ECO:0008006" key="14">
    <source>
        <dbReference type="Google" id="ProtNLM"/>
    </source>
</evidence>
<protein>
    <recommendedName>
        <fullName evidence="14">Peptidase S8/S53 domain-containing protein</fullName>
    </recommendedName>
</protein>
<dbReference type="EMBL" id="FNXT01000928">
    <property type="protein sequence ID" value="SZX69435.1"/>
    <property type="molecule type" value="Genomic_DNA"/>
</dbReference>
<dbReference type="PANTHER" id="PTHR43399:SF4">
    <property type="entry name" value="CELL WALL-ASSOCIATED PROTEASE"/>
    <property type="match status" value="1"/>
</dbReference>
<feature type="chain" id="PRO_5016715119" description="Peptidase S8/S53 domain-containing protein" evidence="9">
    <location>
        <begin position="22"/>
        <end position="962"/>
    </location>
</feature>
<evidence type="ECO:0000256" key="7">
    <source>
        <dbReference type="PROSITE-ProRule" id="PRU01240"/>
    </source>
</evidence>
<proteinExistence type="inferred from homology"/>
<organism evidence="12 13">
    <name type="scientific">Tetradesmus obliquus</name>
    <name type="common">Green alga</name>
    <name type="synonym">Acutodesmus obliquus</name>
    <dbReference type="NCBI Taxonomy" id="3088"/>
    <lineage>
        <taxon>Eukaryota</taxon>
        <taxon>Viridiplantae</taxon>
        <taxon>Chlorophyta</taxon>
        <taxon>core chlorophytes</taxon>
        <taxon>Chlorophyceae</taxon>
        <taxon>CS clade</taxon>
        <taxon>Sphaeropleales</taxon>
        <taxon>Scenedesmaceae</taxon>
        <taxon>Tetradesmus</taxon>
    </lineage>
</organism>
<dbReference type="PRINTS" id="PR00723">
    <property type="entry name" value="SUBTILISIN"/>
</dbReference>